<dbReference type="EMBL" id="JAUHJS010000002">
    <property type="protein sequence ID" value="MDN4164766.1"/>
    <property type="molecule type" value="Genomic_DNA"/>
</dbReference>
<evidence type="ECO:0000259" key="1">
    <source>
        <dbReference type="Pfam" id="PF00156"/>
    </source>
</evidence>
<dbReference type="CDD" id="cd06223">
    <property type="entry name" value="PRTases_typeI"/>
    <property type="match status" value="1"/>
</dbReference>
<feature type="domain" description="Phosphoribosyltransferase" evidence="1">
    <location>
        <begin position="4"/>
        <end position="140"/>
    </location>
</feature>
<keyword evidence="2" id="KW-0328">Glycosyltransferase</keyword>
<dbReference type="Pfam" id="PF00156">
    <property type="entry name" value="Pribosyltran"/>
    <property type="match status" value="1"/>
</dbReference>
<dbReference type="Gene3D" id="3.40.50.2020">
    <property type="match status" value="1"/>
</dbReference>
<dbReference type="RefSeq" id="WP_320003293.1">
    <property type="nucleotide sequence ID" value="NZ_JAUHJS010000002.1"/>
</dbReference>
<keyword evidence="3" id="KW-1185">Reference proteome</keyword>
<keyword evidence="2" id="KW-0808">Transferase</keyword>
<organism evidence="2 3">
    <name type="scientific">Shiella aurantiaca</name>
    <dbReference type="NCBI Taxonomy" id="3058365"/>
    <lineage>
        <taxon>Bacteria</taxon>
        <taxon>Pseudomonadati</taxon>
        <taxon>Bacteroidota</taxon>
        <taxon>Cytophagia</taxon>
        <taxon>Cytophagales</taxon>
        <taxon>Shiellaceae</taxon>
        <taxon>Shiella</taxon>
    </lineage>
</organism>
<dbReference type="InterPro" id="IPR050137">
    <property type="entry name" value="PyrR_bifunctional"/>
</dbReference>
<dbReference type="PANTHER" id="PTHR11608">
    <property type="entry name" value="BIFUNCTIONAL PROTEIN PYRR"/>
    <property type="match status" value="1"/>
</dbReference>
<name>A0ABT8F444_9BACT</name>
<dbReference type="SUPFAM" id="SSF53271">
    <property type="entry name" value="PRTase-like"/>
    <property type="match status" value="1"/>
</dbReference>
<dbReference type="Proteomes" id="UP001168552">
    <property type="component" value="Unassembled WGS sequence"/>
</dbReference>
<evidence type="ECO:0000313" key="3">
    <source>
        <dbReference type="Proteomes" id="UP001168552"/>
    </source>
</evidence>
<dbReference type="InterPro" id="IPR029057">
    <property type="entry name" value="PRTase-like"/>
</dbReference>
<protein>
    <submittedName>
        <fullName evidence="2">Phosphoribosyltransferase family protein</fullName>
    </submittedName>
</protein>
<evidence type="ECO:0000313" key="2">
    <source>
        <dbReference type="EMBL" id="MDN4164766.1"/>
    </source>
</evidence>
<comment type="caution">
    <text evidence="2">The sequence shown here is derived from an EMBL/GenBank/DDBJ whole genome shotgun (WGS) entry which is preliminary data.</text>
</comment>
<sequence>MALQILDDIQISQKLRRIAFEIYENNYDEQQIVFAGIDDKGYEVASLIAHHLHQISPLSSQLVRVSLDKSNPVGTPVQLDTELKNLEGKCIVLVDDVLNTGRTLVYGMKPFLSIAIKKMEIAVLVNRSHTHFPVYATYSGYELSTSLTEHIDVVLEKDKNAVYLN</sequence>
<gene>
    <name evidence="2" type="ORF">QWY31_04590</name>
</gene>
<dbReference type="InterPro" id="IPR000836">
    <property type="entry name" value="PRTase_dom"/>
</dbReference>
<reference evidence="2" key="1">
    <citation type="submission" date="2023-06" db="EMBL/GenBank/DDBJ databases">
        <title>Cytophagales bacterium Strain LB-30, isolated from soil.</title>
        <authorList>
            <person name="Liu B."/>
        </authorList>
    </citation>
    <scope>NUCLEOTIDE SEQUENCE</scope>
    <source>
        <strain evidence="2">LB-30</strain>
    </source>
</reference>
<accession>A0ABT8F444</accession>
<dbReference type="GO" id="GO:0016757">
    <property type="term" value="F:glycosyltransferase activity"/>
    <property type="evidence" value="ECO:0007669"/>
    <property type="project" value="UniProtKB-KW"/>
</dbReference>
<dbReference type="PANTHER" id="PTHR11608:SF0">
    <property type="entry name" value="BIFUNCTIONAL PROTEIN PYRR"/>
    <property type="match status" value="1"/>
</dbReference>
<proteinExistence type="predicted"/>